<protein>
    <recommendedName>
        <fullName evidence="3">DUF3298 domain-containing protein</fullName>
    </recommendedName>
</protein>
<dbReference type="RefSeq" id="WP_035162322.1">
    <property type="nucleotide sequence ID" value="NZ_AZTB01000009.1"/>
</dbReference>
<name>A0A096BIF5_9FIRM</name>
<gene>
    <name evidence="1" type="ORF">Y919_03110</name>
</gene>
<accession>A0A096BIF5</accession>
<dbReference type="AlphaFoldDB" id="A0A096BIF5"/>
<evidence type="ECO:0000313" key="2">
    <source>
        <dbReference type="Proteomes" id="UP000029622"/>
    </source>
</evidence>
<comment type="caution">
    <text evidence="1">The sequence shown here is derived from an EMBL/GenBank/DDBJ whole genome shotgun (WGS) entry which is preliminary data.</text>
</comment>
<proteinExistence type="predicted"/>
<reference evidence="1 2" key="1">
    <citation type="submission" date="2013-12" db="EMBL/GenBank/DDBJ databases">
        <title>Draft genome sequence of Caloranaerobacter sp. H53214.</title>
        <authorList>
            <person name="Jiang L.J."/>
            <person name="Shao Z.Z."/>
            <person name="Long M.N."/>
        </authorList>
    </citation>
    <scope>NUCLEOTIDE SEQUENCE [LARGE SCALE GENOMIC DNA]</scope>
    <source>
        <strain evidence="1 2">H53214</strain>
    </source>
</reference>
<evidence type="ECO:0008006" key="3">
    <source>
        <dbReference type="Google" id="ProtNLM"/>
    </source>
</evidence>
<dbReference type="Proteomes" id="UP000029622">
    <property type="component" value="Unassembled WGS sequence"/>
</dbReference>
<evidence type="ECO:0000313" key="1">
    <source>
        <dbReference type="EMBL" id="KGG80975.1"/>
    </source>
</evidence>
<sequence length="226" mass="25811">MNLKKAVISTVLITSIALSGCTVGSLNNKQHENEIKSQVEETEKLNYSIDKELFKDESRNIAIYYPQIKNYSEKLMNNMNKSLQEIVNIYGNDKAYTDISIDYKITKSSNDILSVLFKGKGNLSDIGEINIMQSINLDMASSNEMNYENLIKDREAVMKILNEKAKKQGLKDGIEAEGIRIYFKDSNVVFYYMPLDDSAKEFIEITVPYEEIKEYINESFGEESAN</sequence>
<dbReference type="PROSITE" id="PS51257">
    <property type="entry name" value="PROKAR_LIPOPROTEIN"/>
    <property type="match status" value="1"/>
</dbReference>
<organism evidence="1 2">
    <name type="scientific">Caloranaerobacter azorensis H53214</name>
    <dbReference type="NCBI Taxonomy" id="1156417"/>
    <lineage>
        <taxon>Bacteria</taxon>
        <taxon>Bacillati</taxon>
        <taxon>Bacillota</taxon>
        <taxon>Tissierellia</taxon>
        <taxon>Tissierellales</taxon>
        <taxon>Thermohalobacteraceae</taxon>
        <taxon>Caloranaerobacter</taxon>
    </lineage>
</organism>
<dbReference type="EMBL" id="AZTB01000009">
    <property type="protein sequence ID" value="KGG80975.1"/>
    <property type="molecule type" value="Genomic_DNA"/>
</dbReference>